<dbReference type="Proteomes" id="UP000253426">
    <property type="component" value="Unassembled WGS sequence"/>
</dbReference>
<feature type="binding site" evidence="3">
    <location>
        <position position="437"/>
    </location>
    <ligand>
        <name>a divalent metal cation</name>
        <dbReference type="ChEBI" id="CHEBI:60240"/>
    </ligand>
</feature>
<dbReference type="Gene3D" id="2.120.10.30">
    <property type="entry name" value="TolB, C-terminal domain"/>
    <property type="match status" value="1"/>
</dbReference>
<dbReference type="OrthoDB" id="2633250at2"/>
<feature type="binding site" evidence="3">
    <location>
        <position position="386"/>
    </location>
    <ligand>
        <name>a divalent metal cation</name>
        <dbReference type="ChEBI" id="CHEBI:60240"/>
    </ligand>
</feature>
<dbReference type="EMBL" id="QNRR01000012">
    <property type="protein sequence ID" value="RBP38019.1"/>
    <property type="molecule type" value="Genomic_DNA"/>
</dbReference>
<evidence type="ECO:0000259" key="5">
    <source>
        <dbReference type="Pfam" id="PF06439"/>
    </source>
</evidence>
<feature type="binding site" evidence="3">
    <location>
        <position position="331"/>
    </location>
    <ligand>
        <name>substrate</name>
    </ligand>
</feature>
<evidence type="ECO:0000259" key="6">
    <source>
        <dbReference type="Pfam" id="PF08450"/>
    </source>
</evidence>
<feature type="binding site" evidence="3">
    <location>
        <position position="245"/>
    </location>
    <ligand>
        <name>a divalent metal cation</name>
        <dbReference type="ChEBI" id="CHEBI:60240"/>
    </ligand>
</feature>
<feature type="active site" description="Proton donor/acceptor" evidence="2">
    <location>
        <position position="437"/>
    </location>
</feature>
<reference evidence="7 8" key="1">
    <citation type="submission" date="2018-06" db="EMBL/GenBank/DDBJ databases">
        <title>Genomic Encyclopedia of Type Strains, Phase IV (KMG-IV): sequencing the most valuable type-strain genomes for metagenomic binning, comparative biology and taxonomic classification.</title>
        <authorList>
            <person name="Goeker M."/>
        </authorList>
    </citation>
    <scope>NUCLEOTIDE SEQUENCE [LARGE SCALE GENOMIC DNA]</scope>
    <source>
        <strain evidence="7 8">DSM 25532</strain>
    </source>
</reference>
<dbReference type="InterPro" id="IPR011042">
    <property type="entry name" value="6-blade_b-propeller_TolB-like"/>
</dbReference>
<evidence type="ECO:0000313" key="7">
    <source>
        <dbReference type="EMBL" id="RBP38019.1"/>
    </source>
</evidence>
<dbReference type="PRINTS" id="PR01790">
    <property type="entry name" value="SMP30FAMILY"/>
</dbReference>
<keyword evidence="4" id="KW-0732">Signal</keyword>
<dbReference type="GO" id="GO:0016787">
    <property type="term" value="F:hydrolase activity"/>
    <property type="evidence" value="ECO:0007669"/>
    <property type="project" value="UniProtKB-KW"/>
</dbReference>
<comment type="caution">
    <text evidence="7">The sequence shown here is derived from an EMBL/GenBank/DDBJ whole genome shotgun (WGS) entry which is preliminary data.</text>
</comment>
<feature type="chain" id="PRO_5016835199" evidence="4">
    <location>
        <begin position="20"/>
        <end position="506"/>
    </location>
</feature>
<gene>
    <name evidence="7" type="ORF">DES53_11217</name>
</gene>
<dbReference type="PANTHER" id="PTHR47572:SF4">
    <property type="entry name" value="LACTONASE DRP35"/>
    <property type="match status" value="1"/>
</dbReference>
<dbReference type="GO" id="GO:0046872">
    <property type="term" value="F:metal ion binding"/>
    <property type="evidence" value="ECO:0007669"/>
    <property type="project" value="UniProtKB-KW"/>
</dbReference>
<dbReference type="InterPro" id="IPR010496">
    <property type="entry name" value="AL/BT2_dom"/>
</dbReference>
<evidence type="ECO:0000256" key="2">
    <source>
        <dbReference type="PIRSR" id="PIRSR605511-1"/>
    </source>
</evidence>
<dbReference type="PANTHER" id="PTHR47572">
    <property type="entry name" value="LIPOPROTEIN-RELATED"/>
    <property type="match status" value="1"/>
</dbReference>
<evidence type="ECO:0000256" key="3">
    <source>
        <dbReference type="PIRSR" id="PIRSR605511-2"/>
    </source>
</evidence>
<feature type="domain" description="SMP-30/Gluconolactonase/LRE-like region" evidence="6">
    <location>
        <begin position="244"/>
        <end position="491"/>
    </location>
</feature>
<keyword evidence="8" id="KW-1185">Reference proteome</keyword>
<keyword evidence="3" id="KW-0862">Zinc</keyword>
<dbReference type="Pfam" id="PF06439">
    <property type="entry name" value="3keto-disac_hyd"/>
    <property type="match status" value="1"/>
</dbReference>
<dbReference type="Gene3D" id="2.60.120.560">
    <property type="entry name" value="Exo-inulinase, domain 1"/>
    <property type="match status" value="1"/>
</dbReference>
<comment type="cofactor">
    <cofactor evidence="3">
        <name>Zn(2+)</name>
        <dbReference type="ChEBI" id="CHEBI:29105"/>
    </cofactor>
    <text evidence="3">Binds 1 divalent metal cation per subunit.</text>
</comment>
<proteinExistence type="predicted"/>
<dbReference type="InterPro" id="IPR005511">
    <property type="entry name" value="SMP-30"/>
</dbReference>
<evidence type="ECO:0000256" key="1">
    <source>
        <dbReference type="ARBA" id="ARBA00022801"/>
    </source>
</evidence>
<dbReference type="InterPro" id="IPR013658">
    <property type="entry name" value="SGL"/>
</dbReference>
<protein>
    <submittedName>
        <fullName evidence="7">Sugar lactone lactonase YvrE</fullName>
    </submittedName>
</protein>
<evidence type="ECO:0000256" key="4">
    <source>
        <dbReference type="SAM" id="SignalP"/>
    </source>
</evidence>
<dbReference type="AlphaFoldDB" id="A0A366H8A9"/>
<keyword evidence="1" id="KW-0378">Hydrolase</keyword>
<evidence type="ECO:0000313" key="8">
    <source>
        <dbReference type="Proteomes" id="UP000253426"/>
    </source>
</evidence>
<keyword evidence="3" id="KW-0479">Metal-binding</keyword>
<organism evidence="7 8">
    <name type="scientific">Roseimicrobium gellanilyticum</name>
    <dbReference type="NCBI Taxonomy" id="748857"/>
    <lineage>
        <taxon>Bacteria</taxon>
        <taxon>Pseudomonadati</taxon>
        <taxon>Verrucomicrobiota</taxon>
        <taxon>Verrucomicrobiia</taxon>
        <taxon>Verrucomicrobiales</taxon>
        <taxon>Verrucomicrobiaceae</taxon>
        <taxon>Roseimicrobium</taxon>
    </lineage>
</organism>
<dbReference type="SUPFAM" id="SSF63829">
    <property type="entry name" value="Calcium-dependent phosphotriesterase"/>
    <property type="match status" value="1"/>
</dbReference>
<dbReference type="InterPro" id="IPR051262">
    <property type="entry name" value="SMP-30/CGR1_Lactonase"/>
</dbReference>
<feature type="domain" description="3-keto-alpha-glucoside-1,2-lyase/3-keto-2-hydroxy-glucal hydratase" evidence="5">
    <location>
        <begin position="21"/>
        <end position="205"/>
    </location>
</feature>
<dbReference type="Pfam" id="PF08450">
    <property type="entry name" value="SGL"/>
    <property type="match status" value="1"/>
</dbReference>
<dbReference type="RefSeq" id="WP_113961156.1">
    <property type="nucleotide sequence ID" value="NZ_QNRR01000012.1"/>
</dbReference>
<name>A0A366H8A9_9BACT</name>
<feature type="signal peptide" evidence="4">
    <location>
        <begin position="1"/>
        <end position="19"/>
    </location>
</feature>
<accession>A0A366H8A9</accession>
<sequence>MNLRTCLLAFLLSPAAIHAADFVPLFDGKTLNGWKQLGGTAKYEIVDEAIVGTSVPDTPNSFLCTEKDYGNFILELEVMVDSRLNSGIQFRSESKADYQNGRVHGLQFELDPSDRAWTGGIYEEGRRGWLNNLEANDPARYAFKRDAWNRVRIEANGDHLRTFLNGVPAGDLKDSMTPKGFIALQVHGVGKETTPMSVKWRNIRILENPKAEDLTRATKAQDSQAAPVPADAKVELVQGGFKFTEGPALAIDGRIFFTDIPNNRIHIYDPASGQISVHRENTGGANGLMFTPTGALLACEGTNRLVTRQVGTGEAVAIAKEHNGATFNAPNDLDLDGKGGIYFTDPNYRKEAPTQDKEAVYYIATGKGNAQGGKITRVVDDCVKPNGVIVSLDKKTLYVCDNGANKVRAYDIDPKTAACTNGRDFAKMEEGQARGGDGMTIDERGNLYVTAQKFIWVFSPEGKTLAKIEVPEGPANCVFGAKGTQTLYITARTGFYKVKLAVDGRR</sequence>